<feature type="transmembrane region" description="Helical" evidence="1">
    <location>
        <begin position="12"/>
        <end position="43"/>
    </location>
</feature>
<keyword evidence="1" id="KW-1133">Transmembrane helix</keyword>
<evidence type="ECO:0000313" key="3">
    <source>
        <dbReference type="Proteomes" id="UP001595752"/>
    </source>
</evidence>
<sequence>MKNTRYLTEGAVLLALFAVMLFVSLYIPLIGAIFSLLLAVPFLIFTARHGWKKAFLFLIGSLFLTGLFGTIMLLPITFAFGSSGIVMGQLYTQQKNRYIVLLGGTVVFSVNLVLLFVITSVFANINMLNELQIAFEKSLKTSQEMLDSLGQSPNEQALKQFEAALKTIPYLLPSVLAMSGFVLAFITKWIATPILRKLGYRIEKFPPLREFKLPKSILWYYLLVMIVSFVRMEQGSFLYIAVLNLATILQLLIVAQGYSLVFYYFHNKSFGKWLSILVVIITLSQPFLLQFIRILGIIDLGFDLRNQRKSK</sequence>
<dbReference type="Proteomes" id="UP001595752">
    <property type="component" value="Unassembled WGS sequence"/>
</dbReference>
<feature type="transmembrane region" description="Helical" evidence="1">
    <location>
        <begin position="237"/>
        <end position="261"/>
    </location>
</feature>
<reference evidence="3" key="1">
    <citation type="journal article" date="2019" name="Int. J. Syst. Evol. Microbiol.">
        <title>The Global Catalogue of Microorganisms (GCM) 10K type strain sequencing project: providing services to taxonomists for standard genome sequencing and annotation.</title>
        <authorList>
            <consortium name="The Broad Institute Genomics Platform"/>
            <consortium name="The Broad Institute Genome Sequencing Center for Infectious Disease"/>
            <person name="Wu L."/>
            <person name="Ma J."/>
        </authorList>
    </citation>
    <scope>NUCLEOTIDE SEQUENCE [LARGE SCALE GENOMIC DNA]</scope>
    <source>
        <strain evidence="3">CCUG 61889</strain>
    </source>
</reference>
<dbReference type="EMBL" id="JBHRZT010000073">
    <property type="protein sequence ID" value="MFC3886316.1"/>
    <property type="molecule type" value="Genomic_DNA"/>
</dbReference>
<feature type="transmembrane region" description="Helical" evidence="1">
    <location>
        <begin position="168"/>
        <end position="191"/>
    </location>
</feature>
<keyword evidence="3" id="KW-1185">Reference proteome</keyword>
<comment type="caution">
    <text evidence="2">The sequence shown here is derived from an EMBL/GenBank/DDBJ whole genome shotgun (WGS) entry which is preliminary data.</text>
</comment>
<dbReference type="PANTHER" id="PTHR41324">
    <property type="entry name" value="MEMBRANE PROTEIN-RELATED"/>
    <property type="match status" value="1"/>
</dbReference>
<keyword evidence="1" id="KW-0472">Membrane</keyword>
<proteinExistence type="predicted"/>
<dbReference type="PANTHER" id="PTHR41324:SF1">
    <property type="entry name" value="DUF2232 DOMAIN-CONTAINING PROTEIN"/>
    <property type="match status" value="1"/>
</dbReference>
<dbReference type="Pfam" id="PF09991">
    <property type="entry name" value="DUF2232"/>
    <property type="match status" value="1"/>
</dbReference>
<dbReference type="InterPro" id="IPR018710">
    <property type="entry name" value="DUF2232"/>
</dbReference>
<accession>A0ABV8B7K5</accession>
<name>A0ABV8B7K5_9BACI</name>
<evidence type="ECO:0000313" key="2">
    <source>
        <dbReference type="EMBL" id="MFC3886316.1"/>
    </source>
</evidence>
<feature type="transmembrane region" description="Helical" evidence="1">
    <location>
        <begin position="98"/>
        <end position="123"/>
    </location>
</feature>
<feature type="transmembrane region" description="Helical" evidence="1">
    <location>
        <begin position="211"/>
        <end position="230"/>
    </location>
</feature>
<protein>
    <submittedName>
        <fullName evidence="2">YybS family protein</fullName>
    </submittedName>
</protein>
<evidence type="ECO:0000256" key="1">
    <source>
        <dbReference type="SAM" id="Phobius"/>
    </source>
</evidence>
<feature type="transmembrane region" description="Helical" evidence="1">
    <location>
        <begin position="273"/>
        <end position="302"/>
    </location>
</feature>
<keyword evidence="1" id="KW-0812">Transmembrane</keyword>
<dbReference type="RefSeq" id="WP_377918739.1">
    <property type="nucleotide sequence ID" value="NZ_JBHRZT010000073.1"/>
</dbReference>
<organism evidence="2 3">
    <name type="scientific">Bacillus songklensis</name>
    <dbReference type="NCBI Taxonomy" id="1069116"/>
    <lineage>
        <taxon>Bacteria</taxon>
        <taxon>Bacillati</taxon>
        <taxon>Bacillota</taxon>
        <taxon>Bacilli</taxon>
        <taxon>Bacillales</taxon>
        <taxon>Bacillaceae</taxon>
        <taxon>Bacillus</taxon>
    </lineage>
</organism>
<gene>
    <name evidence="2" type="ORF">ACFOU2_23625</name>
</gene>
<feature type="transmembrane region" description="Helical" evidence="1">
    <location>
        <begin position="55"/>
        <end position="78"/>
    </location>
</feature>